<organism evidence="2 3">
    <name type="scientific">Ferrimonas sediminum</name>
    <dbReference type="NCBI Taxonomy" id="718193"/>
    <lineage>
        <taxon>Bacteria</taxon>
        <taxon>Pseudomonadati</taxon>
        <taxon>Pseudomonadota</taxon>
        <taxon>Gammaproteobacteria</taxon>
        <taxon>Alteromonadales</taxon>
        <taxon>Ferrimonadaceae</taxon>
        <taxon>Ferrimonas</taxon>
    </lineage>
</organism>
<keyword evidence="3" id="KW-1185">Reference proteome</keyword>
<evidence type="ECO:0000313" key="2">
    <source>
        <dbReference type="EMBL" id="SDI86142.1"/>
    </source>
</evidence>
<dbReference type="PROSITE" id="PS51257">
    <property type="entry name" value="PROKAR_LIPOPROTEIN"/>
    <property type="match status" value="1"/>
</dbReference>
<dbReference type="AlphaFoldDB" id="A0A1G8P0W9"/>
<feature type="chain" id="PRO_5011443956" description="DUF3313 domain-containing protein" evidence="1">
    <location>
        <begin position="21"/>
        <end position="218"/>
    </location>
</feature>
<protein>
    <recommendedName>
        <fullName evidence="4">DUF3313 domain-containing protein</fullName>
    </recommendedName>
</protein>
<dbReference type="OrthoDB" id="6398335at2"/>
<name>A0A1G8P0W9_9GAMM</name>
<evidence type="ECO:0008006" key="4">
    <source>
        <dbReference type="Google" id="ProtNLM"/>
    </source>
</evidence>
<sequence length="218" mass="23864">MKRFLFVLLPLLLVTGCAHRMLQHDALFSSFEDFRPGPEGGVDLVWATPSIGSIAELQQRLKGYDKLALEQVWVVVDEDTGITNEQVDELTRYITEAIIDKLDGRFTLVDEVDESTLRMSIALTNIETPNPILAVTSTLLPVGLGISTLSKVVTGEYTNVGGGTIELLVRDGETGQPLIAAIDRRQGGKGLGAIIDSTDDVKDAIDWWVERLGHSFNN</sequence>
<dbReference type="InterPro" id="IPR021747">
    <property type="entry name" value="DUF3313"/>
</dbReference>
<keyword evidence="1" id="KW-0732">Signal</keyword>
<feature type="signal peptide" evidence="1">
    <location>
        <begin position="1"/>
        <end position="20"/>
    </location>
</feature>
<gene>
    <name evidence="2" type="ORF">SAMN04488540_103299</name>
</gene>
<evidence type="ECO:0000256" key="1">
    <source>
        <dbReference type="SAM" id="SignalP"/>
    </source>
</evidence>
<evidence type="ECO:0000313" key="3">
    <source>
        <dbReference type="Proteomes" id="UP000199527"/>
    </source>
</evidence>
<reference evidence="3" key="1">
    <citation type="submission" date="2016-10" db="EMBL/GenBank/DDBJ databases">
        <authorList>
            <person name="Varghese N."/>
            <person name="Submissions S."/>
        </authorList>
    </citation>
    <scope>NUCLEOTIDE SEQUENCE [LARGE SCALE GENOMIC DNA]</scope>
    <source>
        <strain evidence="3">DSM 23317</strain>
    </source>
</reference>
<accession>A0A1G8P0W9</accession>
<proteinExistence type="predicted"/>
<dbReference type="Proteomes" id="UP000199527">
    <property type="component" value="Unassembled WGS sequence"/>
</dbReference>
<dbReference type="EMBL" id="FNEM01000003">
    <property type="protein sequence ID" value="SDI86142.1"/>
    <property type="molecule type" value="Genomic_DNA"/>
</dbReference>
<dbReference type="RefSeq" id="WP_090363393.1">
    <property type="nucleotide sequence ID" value="NZ_FNEM01000003.1"/>
</dbReference>
<dbReference type="Pfam" id="PF11769">
    <property type="entry name" value="DUF3313"/>
    <property type="match status" value="1"/>
</dbReference>